<sequence>MSLKFNLGFFQQEELSLLKRQNVSRSLSFRSAIFGDSDNEGQDAAPKGKIPKIGHEDVDESHGCESLGVVRVSTKQLKSLETTLTGALRREQMADGAVKQLEAEIEQLNRLVRHREEDTRCTKMMLKFREEKIHRMKSFLDGLTPIDSYLLEENNALTEEIQLLRARLDKNPEVTRFALENIRLLDQLRRFQDFYEEGEREILLAEVSEMRDQLVQLLDGNYGQDSHLDMSIVTQGRETSHHISADDSKEDLLEIELKNTREELVDCRKNLRYCTELNGKLSMETDDLKSQLRKLKNACYDQVPNVEPHEDHRYRGFCSAETDTSDPHLLEAKPKKTADWTHETMGKHDEDILKLQLELDIVKSILEEERASRGELEERALRDADLANEKYLQISKQCEHAQNELKDARSVIEALESQQFLSFSEMEETRESNERYMELLKKQEQEISILKEKLAGNLQGNGKLSSSYQELRDQPFKRSENGDSPLKAKMKRMQDSLEMARMLNMRYQNDQAYQITNEQEMDEVRMQVEAETAEVIVCMQEELAALQQQAADSNAKELEMKHQLMLLETESQELKERINLMTQDNERLGELLEKKDEDLRTSSEEWERLACEIAETLSSGHEALEDASDQVDFIAESFPQRRSWIGEQVERMVRTICEKDLLIEELQQCLEDAHKIRSDMDLKLRSLRGATLAITEAQQQQSSEREKEVLLLTSQLNAKLSIIADFEERVKLAEDQIKKAELCATVAFMTVNRLTEINSIHLEELKHKELQLNEYVEIDLRRDALSQEQAHVIAEAHRQIEALKAQLEGCEESAAELKVKLLEEQERVRAMEQQLEKADKDFAESKAADDRLKVKEKLNEFNMGMHTLNSCMNEYVEDVRRPVKVQTPEKHAATFMESADSSPTEIEMAPGISGAESHVDQNNTENRKERSVDGCVHENSFKVGKSVSDSTEWKVIGFQCGQEEFRNGSTPEDVTILLLRKEIECALDSLKGVQIQMRKIVDEKEEVKNSEKQSRESIKCLTGQVLRLETEMNDMEKQFDFRMAELNHKLKVMGETVKDADSYFSQAKETLYTDFVQVLELELCDAKVLAFQKVAEASSILAKFEEAQDTMKEANIMVNALVAANETSKLEIERFKKTEMSLVNEVQNLQSSYVQKEQEYELLESQFYSNLEETRSLVQVLEDIVSKLQTSFKEELMSVVSDIQCVKSQFLHSANLTRMWLEDIWSEIIRKDCAMSVLDLCHIGILLETVTGLNAENSFLHHGLNESNSIIADLKKHNFRAKRELEMCSVLKGKLLVDIKNSFRRITRKEDETGELSSKLSSFEKKISDLQLQEESMLARSNSMGSELALLVRELNMNNRNALASLLDKKKLLEERDFIFKELDGLINDPLSGSDDISSSLQAGNIELTEGIGNYKDLIQTQTEVILMDLSAKDLELLFLTSELEQKTTGLQHMAVRMIDLEKGRDKLCTLLENLKKRNDFY</sequence>
<dbReference type="GO" id="GO:0005874">
    <property type="term" value="C:microtubule"/>
    <property type="evidence" value="ECO:0007669"/>
    <property type="project" value="UniProtKB-KW"/>
</dbReference>
<dbReference type="OrthoDB" id="3176171at2759"/>
<feature type="coiled-coil region" evidence="6">
    <location>
        <begin position="993"/>
        <end position="1038"/>
    </location>
</feature>
<name>A0A443N6M0_9MAGN</name>
<keyword evidence="1" id="KW-0493">Microtubule</keyword>
<dbReference type="EMBL" id="QPKB01000001">
    <property type="protein sequence ID" value="RWR74167.1"/>
    <property type="molecule type" value="Genomic_DNA"/>
</dbReference>
<comment type="caution">
    <text evidence="7">The sequence shown here is derived from an EMBL/GenBank/DDBJ whole genome shotgun (WGS) entry which is preliminary data.</text>
</comment>
<accession>A0A443N6M0</accession>
<feature type="coiled-coil region" evidence="6">
    <location>
        <begin position="91"/>
        <end position="118"/>
    </location>
</feature>
<dbReference type="InterPro" id="IPR044986">
    <property type="entry name" value="KIF15/KIN-12"/>
</dbReference>
<keyword evidence="3" id="KW-0067">ATP-binding</keyword>
<evidence type="ECO:0000256" key="6">
    <source>
        <dbReference type="SAM" id="Coils"/>
    </source>
</evidence>
<keyword evidence="2" id="KW-0547">Nucleotide-binding</keyword>
<dbReference type="PANTHER" id="PTHR37739">
    <property type="entry name" value="KINESIN-LIKE PROTEIN KIN-12D"/>
    <property type="match status" value="1"/>
</dbReference>
<evidence type="ECO:0000256" key="4">
    <source>
        <dbReference type="ARBA" id="ARBA00023054"/>
    </source>
</evidence>
<dbReference type="STRING" id="337451.A0A443N6M0"/>
<evidence type="ECO:0000256" key="5">
    <source>
        <dbReference type="ARBA" id="ARBA00023175"/>
    </source>
</evidence>
<dbReference type="GO" id="GO:0005524">
    <property type="term" value="F:ATP binding"/>
    <property type="evidence" value="ECO:0007669"/>
    <property type="project" value="UniProtKB-KW"/>
</dbReference>
<evidence type="ECO:0000256" key="1">
    <source>
        <dbReference type="ARBA" id="ARBA00022701"/>
    </source>
</evidence>
<gene>
    <name evidence="7" type="ORF">CKAN_00248500</name>
</gene>
<proteinExistence type="predicted"/>
<organism evidence="7 8">
    <name type="scientific">Cinnamomum micranthum f. kanehirae</name>
    <dbReference type="NCBI Taxonomy" id="337451"/>
    <lineage>
        <taxon>Eukaryota</taxon>
        <taxon>Viridiplantae</taxon>
        <taxon>Streptophyta</taxon>
        <taxon>Embryophyta</taxon>
        <taxon>Tracheophyta</taxon>
        <taxon>Spermatophyta</taxon>
        <taxon>Magnoliopsida</taxon>
        <taxon>Magnoliidae</taxon>
        <taxon>Laurales</taxon>
        <taxon>Lauraceae</taxon>
        <taxon>Cinnamomum</taxon>
    </lineage>
</organism>
<feature type="coiled-coil region" evidence="6">
    <location>
        <begin position="793"/>
        <end position="848"/>
    </location>
</feature>
<keyword evidence="4 6" id="KW-0175">Coiled coil</keyword>
<evidence type="ECO:0000256" key="2">
    <source>
        <dbReference type="ARBA" id="ARBA00022741"/>
    </source>
</evidence>
<feature type="coiled-coil region" evidence="6">
    <location>
        <begin position="384"/>
        <end position="453"/>
    </location>
</feature>
<keyword evidence="8" id="KW-1185">Reference proteome</keyword>
<evidence type="ECO:0000256" key="3">
    <source>
        <dbReference type="ARBA" id="ARBA00022840"/>
    </source>
</evidence>
<dbReference type="PANTHER" id="PTHR37739:SF8">
    <property type="entry name" value="KINESIN-LIKE PROTEIN KIN-12D"/>
    <property type="match status" value="1"/>
</dbReference>
<evidence type="ECO:0000313" key="8">
    <source>
        <dbReference type="Proteomes" id="UP000283530"/>
    </source>
</evidence>
<reference evidence="7 8" key="1">
    <citation type="journal article" date="2019" name="Nat. Plants">
        <title>Stout camphor tree genome fills gaps in understanding of flowering plant genome evolution.</title>
        <authorList>
            <person name="Chaw S.M."/>
            <person name="Liu Y.C."/>
            <person name="Wu Y.W."/>
            <person name="Wang H.Y."/>
            <person name="Lin C.I."/>
            <person name="Wu C.S."/>
            <person name="Ke H.M."/>
            <person name="Chang L.Y."/>
            <person name="Hsu C.Y."/>
            <person name="Yang H.T."/>
            <person name="Sudianto E."/>
            <person name="Hsu M.H."/>
            <person name="Wu K.P."/>
            <person name="Wang L.N."/>
            <person name="Leebens-Mack J.H."/>
            <person name="Tsai I.J."/>
        </authorList>
    </citation>
    <scope>NUCLEOTIDE SEQUENCE [LARGE SCALE GENOMIC DNA]</scope>
    <source>
        <strain evidence="8">cv. Chaw 1501</strain>
        <tissue evidence="7">Young leaves</tissue>
    </source>
</reference>
<keyword evidence="5" id="KW-0505">Motor protein</keyword>
<feature type="coiled-coil region" evidence="6">
    <location>
        <begin position="250"/>
        <end position="298"/>
    </location>
</feature>
<feature type="coiled-coil region" evidence="6">
    <location>
        <begin position="536"/>
        <end position="591"/>
    </location>
</feature>
<evidence type="ECO:0000313" key="7">
    <source>
        <dbReference type="EMBL" id="RWR74167.1"/>
    </source>
</evidence>
<protein>
    <submittedName>
        <fullName evidence="7">Kinesin-like protein KIN-12F isoform X1</fullName>
    </submittedName>
</protein>
<dbReference type="Proteomes" id="UP000283530">
    <property type="component" value="Unassembled WGS sequence"/>
</dbReference>